<dbReference type="Pfam" id="PF00892">
    <property type="entry name" value="EamA"/>
    <property type="match status" value="1"/>
</dbReference>
<gene>
    <name evidence="7" type="ORF">EQ811_09320</name>
    <name evidence="6" type="ORF">HHM13_11475</name>
    <name evidence="5" type="ORF">HHM24_11555</name>
</gene>
<feature type="transmembrane region" description="Helical" evidence="3">
    <location>
        <begin position="37"/>
        <end position="54"/>
    </location>
</feature>
<evidence type="ECO:0000313" key="8">
    <source>
        <dbReference type="Proteomes" id="UP000291949"/>
    </source>
</evidence>
<dbReference type="EMBL" id="SCHC01000003">
    <property type="protein sequence ID" value="TBW76037.1"/>
    <property type="molecule type" value="Genomic_DNA"/>
</dbReference>
<dbReference type="AlphaFoldDB" id="A0A7X9WCG7"/>
<feature type="transmembrane region" description="Helical" evidence="3">
    <location>
        <begin position="100"/>
        <end position="120"/>
    </location>
</feature>
<proteinExistence type="inferred from homology"/>
<keyword evidence="9" id="KW-1185">Reference proteome</keyword>
<keyword evidence="3" id="KW-0472">Membrane</keyword>
<evidence type="ECO:0000256" key="3">
    <source>
        <dbReference type="SAM" id="Phobius"/>
    </source>
</evidence>
<feature type="transmembrane region" description="Helical" evidence="3">
    <location>
        <begin position="243"/>
        <end position="262"/>
    </location>
</feature>
<dbReference type="EMBL" id="JABBMI010000091">
    <property type="protein sequence ID" value="NMK55348.1"/>
    <property type="molecule type" value="Genomic_DNA"/>
</dbReference>
<reference evidence="9 10" key="2">
    <citation type="submission" date="2020-04" db="EMBL/GenBank/DDBJ databases">
        <title>The Epidemiology and Molecular Characteristics of Linezolid-Resistant Staphylococcus capitis in Huashan Hospital, Shanghai.</title>
        <authorList>
            <person name="Ding L."/>
            <person name="Li P."/>
            <person name="Yang Y."/>
            <person name="Lin D."/>
            <person name="Xu X."/>
        </authorList>
    </citation>
    <scope>NUCLEOTIDE SEQUENCE [LARGE SCALE GENOMIC DNA]</scope>
    <source>
        <strain evidence="6 10">12-86</strain>
        <strain evidence="5 9">17-84</strain>
    </source>
</reference>
<keyword evidence="3" id="KW-0812">Transmembrane</keyword>
<dbReference type="InterPro" id="IPR000620">
    <property type="entry name" value="EamA_dom"/>
</dbReference>
<feature type="transmembrane region" description="Helical" evidence="3">
    <location>
        <begin position="75"/>
        <end position="94"/>
    </location>
</feature>
<comment type="caution">
    <text evidence="7">The sequence shown here is derived from an EMBL/GenBank/DDBJ whole genome shotgun (WGS) entry which is preliminary data.</text>
</comment>
<dbReference type="SUPFAM" id="SSF103481">
    <property type="entry name" value="Multidrug resistance efflux transporter EmrE"/>
    <property type="match status" value="1"/>
</dbReference>
<evidence type="ECO:0000313" key="6">
    <source>
        <dbReference type="EMBL" id="NMK98677.1"/>
    </source>
</evidence>
<dbReference type="GO" id="GO:0016020">
    <property type="term" value="C:membrane"/>
    <property type="evidence" value="ECO:0007669"/>
    <property type="project" value="InterPro"/>
</dbReference>
<comment type="subcellular location">
    <subcellularLocation>
        <location evidence="1">Endomembrane system</location>
        <topology evidence="1">Multi-pass membrane protein</topology>
    </subcellularLocation>
</comment>
<feature type="domain" description="EamA" evidence="4">
    <location>
        <begin position="8"/>
        <end position="144"/>
    </location>
</feature>
<evidence type="ECO:0000313" key="5">
    <source>
        <dbReference type="EMBL" id="NMK55348.1"/>
    </source>
</evidence>
<dbReference type="Proteomes" id="UP000538955">
    <property type="component" value="Unassembled WGS sequence"/>
</dbReference>
<evidence type="ECO:0000256" key="2">
    <source>
        <dbReference type="ARBA" id="ARBA00007362"/>
    </source>
</evidence>
<dbReference type="Proteomes" id="UP000291949">
    <property type="component" value="Unassembled WGS sequence"/>
</dbReference>
<feature type="transmembrane region" description="Helical" evidence="3">
    <location>
        <begin position="184"/>
        <end position="201"/>
    </location>
</feature>
<feature type="transmembrane region" description="Helical" evidence="3">
    <location>
        <begin position="268"/>
        <end position="286"/>
    </location>
</feature>
<reference evidence="7 8" key="1">
    <citation type="journal article" date="2019" name="Sci. Transl. Med.">
        <title>Quorum sensing between bacterial species on the skin protects against epidermal injury in atopic dermatitis.</title>
        <authorList>
            <person name="Williams M.R."/>
        </authorList>
    </citation>
    <scope>NUCLEOTIDE SEQUENCE [LARGE SCALE GENOMIC DNA]</scope>
    <source>
        <strain evidence="7 8">H8</strain>
    </source>
</reference>
<evidence type="ECO:0000313" key="9">
    <source>
        <dbReference type="Proteomes" id="UP000538955"/>
    </source>
</evidence>
<feature type="transmembrane region" description="Helical" evidence="3">
    <location>
        <begin position="127"/>
        <end position="145"/>
    </location>
</feature>
<dbReference type="PANTHER" id="PTHR22911:SF137">
    <property type="entry name" value="SOLUTE CARRIER FAMILY 35 MEMBER G2-RELATED"/>
    <property type="match status" value="1"/>
</dbReference>
<accession>A0A7X9WCG7</accession>
<dbReference type="RefSeq" id="WP_030061331.1">
    <property type="nucleotide sequence ID" value="NZ_AP014956.1"/>
</dbReference>
<name>A0A7X9WCG7_STACP</name>
<sequence>MSKKPSVIGGIAALFVGISFGFNSNIVKMANVNGVETINIILYQLVIGLVYFIIRYLVSNPTYKSFTPNILKNPFNYIAGITTALTGICYYSSIKLTNPSIASLGLFQFPWILFLLGVIFNKERFNYKHILSIIMLWIGSFILIGANITQISFLGCLWGLFAGVSFATNMFTLPKTTNHGFIKVYIFAIAVITALFCSIFYIQELSLLKTNVIFYGTTIAILGQIITFELLMFSTKRVSSISMATLTTIELPVAMIISWILWGPLPNFMKILGLIITLVSIIWLVYEEYSINKKNG</sequence>
<dbReference type="Proteomes" id="UP000550736">
    <property type="component" value="Unassembled WGS sequence"/>
</dbReference>
<dbReference type="InterPro" id="IPR037185">
    <property type="entry name" value="EmrE-like"/>
</dbReference>
<dbReference type="PANTHER" id="PTHR22911">
    <property type="entry name" value="ACYL-MALONYL CONDENSING ENZYME-RELATED"/>
    <property type="match status" value="1"/>
</dbReference>
<dbReference type="EMBL" id="JABBLX010000055">
    <property type="protein sequence ID" value="NMK98677.1"/>
    <property type="molecule type" value="Genomic_DNA"/>
</dbReference>
<protein>
    <submittedName>
        <fullName evidence="7">DMT family transporter</fullName>
    </submittedName>
</protein>
<feature type="transmembrane region" description="Helical" evidence="3">
    <location>
        <begin position="151"/>
        <end position="172"/>
    </location>
</feature>
<evidence type="ECO:0000313" key="7">
    <source>
        <dbReference type="EMBL" id="TBW76037.1"/>
    </source>
</evidence>
<organism evidence="7 8">
    <name type="scientific">Staphylococcus capitis</name>
    <dbReference type="NCBI Taxonomy" id="29388"/>
    <lineage>
        <taxon>Bacteria</taxon>
        <taxon>Bacillati</taxon>
        <taxon>Bacillota</taxon>
        <taxon>Bacilli</taxon>
        <taxon>Bacillales</taxon>
        <taxon>Staphylococcaceae</taxon>
        <taxon>Staphylococcus</taxon>
    </lineage>
</organism>
<keyword evidence="3" id="KW-1133">Transmembrane helix</keyword>
<evidence type="ECO:0000256" key="1">
    <source>
        <dbReference type="ARBA" id="ARBA00004127"/>
    </source>
</evidence>
<feature type="transmembrane region" description="Helical" evidence="3">
    <location>
        <begin position="213"/>
        <end position="231"/>
    </location>
</feature>
<evidence type="ECO:0000313" key="10">
    <source>
        <dbReference type="Proteomes" id="UP000550736"/>
    </source>
</evidence>
<evidence type="ECO:0000259" key="4">
    <source>
        <dbReference type="Pfam" id="PF00892"/>
    </source>
</evidence>
<comment type="similarity">
    <text evidence="2">Belongs to the EamA transporter family.</text>
</comment>